<keyword evidence="1" id="KW-0472">Membrane</keyword>
<dbReference type="STRING" id="1194695.A0A5A7UFD8"/>
<sequence length="332" mass="35979">MPDSNNPPLSRGPPWASALKITVLALVAAAVVVYKLDPFDPAALPAEELSGEPAAVAACNGRVLQGAERIGVGELAAAEDLSYHSELGLVYTGDGDGWLKRVRLNDSTVEKWAFTGGRPLGVALGPDGDVFIADADKGLLKASKEGVVEALTEEADGVKFRLTDGVDVAEDGTVYFTDASSKYRRRCRKYYISGDRKGSVERFVENLPGTPDNIRYDGHGHYWIGLSTEMTGSSSSWHIALKYPMLRKIMAIMEKYGRRPNLEKNGGVVAVNLQGEQVAWYYDYKWSLVTAGIKIGNHLYSGSLALPGILRLDLDKFPATATGCPWSKSHDL</sequence>
<dbReference type="EMBL" id="SSTE01009989">
    <property type="protein sequence ID" value="KAA0052926.1"/>
    <property type="molecule type" value="Genomic_DNA"/>
</dbReference>
<proteinExistence type="predicted"/>
<dbReference type="PANTHER" id="PTHR10426:SF88">
    <property type="entry name" value="ADIPOCYTE PLASMA MEMBRANE-ASSOCIATED PROTEIN HEMOMUCIN-RELATED"/>
    <property type="match status" value="1"/>
</dbReference>
<dbReference type="AlphaFoldDB" id="A0A5A7UFD8"/>
<evidence type="ECO:0000313" key="3">
    <source>
        <dbReference type="Proteomes" id="UP000321393"/>
    </source>
</evidence>
<dbReference type="OrthoDB" id="5307922at2759"/>
<protein>
    <submittedName>
        <fullName evidence="2">Protein STRICTOSIDINE SYNTHASE-LIKE 6-like</fullName>
    </submittedName>
</protein>
<keyword evidence="1" id="KW-0812">Transmembrane</keyword>
<feature type="transmembrane region" description="Helical" evidence="1">
    <location>
        <begin position="15"/>
        <end position="34"/>
    </location>
</feature>
<keyword evidence="1" id="KW-1133">Transmembrane helix</keyword>
<evidence type="ECO:0000256" key="1">
    <source>
        <dbReference type="SAM" id="Phobius"/>
    </source>
</evidence>
<gene>
    <name evidence="2" type="ORF">E6C27_scaffold344G00330</name>
</gene>
<dbReference type="Proteomes" id="UP000321393">
    <property type="component" value="Unassembled WGS sequence"/>
</dbReference>
<evidence type="ECO:0000313" key="2">
    <source>
        <dbReference type="EMBL" id="KAA0052926.1"/>
    </source>
</evidence>
<dbReference type="GO" id="GO:0016787">
    <property type="term" value="F:hydrolase activity"/>
    <property type="evidence" value="ECO:0007669"/>
    <property type="project" value="TreeGrafter"/>
</dbReference>
<dbReference type="SUPFAM" id="SSF63829">
    <property type="entry name" value="Calcium-dependent phosphotriesterase"/>
    <property type="match status" value="1"/>
</dbReference>
<name>A0A5A7UFD8_CUCMM</name>
<comment type="caution">
    <text evidence="2">The sequence shown here is derived from an EMBL/GenBank/DDBJ whole genome shotgun (WGS) entry which is preliminary data.</text>
</comment>
<accession>A0A5A7UFD8</accession>
<dbReference type="Gene3D" id="2.120.10.30">
    <property type="entry name" value="TolB, C-terminal domain"/>
    <property type="match status" value="2"/>
</dbReference>
<reference evidence="2 3" key="1">
    <citation type="submission" date="2019-08" db="EMBL/GenBank/DDBJ databases">
        <title>Draft genome sequences of two oriental melons (Cucumis melo L. var makuwa).</title>
        <authorList>
            <person name="Kwon S.-Y."/>
        </authorList>
    </citation>
    <scope>NUCLEOTIDE SEQUENCE [LARGE SCALE GENOMIC DNA]</scope>
    <source>
        <strain evidence="3">cv. SW 3</strain>
        <tissue evidence="2">Leaf</tissue>
    </source>
</reference>
<dbReference type="GO" id="GO:0012505">
    <property type="term" value="C:endomembrane system"/>
    <property type="evidence" value="ECO:0007669"/>
    <property type="project" value="TreeGrafter"/>
</dbReference>
<dbReference type="PANTHER" id="PTHR10426">
    <property type="entry name" value="STRICTOSIDINE SYNTHASE-RELATED"/>
    <property type="match status" value="1"/>
</dbReference>
<organism evidence="2 3">
    <name type="scientific">Cucumis melo var. makuwa</name>
    <name type="common">Oriental melon</name>
    <dbReference type="NCBI Taxonomy" id="1194695"/>
    <lineage>
        <taxon>Eukaryota</taxon>
        <taxon>Viridiplantae</taxon>
        <taxon>Streptophyta</taxon>
        <taxon>Embryophyta</taxon>
        <taxon>Tracheophyta</taxon>
        <taxon>Spermatophyta</taxon>
        <taxon>Magnoliopsida</taxon>
        <taxon>eudicotyledons</taxon>
        <taxon>Gunneridae</taxon>
        <taxon>Pentapetalae</taxon>
        <taxon>rosids</taxon>
        <taxon>fabids</taxon>
        <taxon>Cucurbitales</taxon>
        <taxon>Cucurbitaceae</taxon>
        <taxon>Benincaseae</taxon>
        <taxon>Cucumis</taxon>
    </lineage>
</organism>
<dbReference type="InterPro" id="IPR011042">
    <property type="entry name" value="6-blade_b-propeller_TolB-like"/>
</dbReference>